<evidence type="ECO:0000256" key="1">
    <source>
        <dbReference type="ARBA" id="ARBA00004173"/>
    </source>
</evidence>
<reference evidence="7 8" key="1">
    <citation type="journal article" date="2021" name="Nat. Commun.">
        <title>Genetic determinants of endophytism in the Arabidopsis root mycobiome.</title>
        <authorList>
            <person name="Mesny F."/>
            <person name="Miyauchi S."/>
            <person name="Thiergart T."/>
            <person name="Pickel B."/>
            <person name="Atanasova L."/>
            <person name="Karlsson M."/>
            <person name="Huettel B."/>
            <person name="Barry K.W."/>
            <person name="Haridas S."/>
            <person name="Chen C."/>
            <person name="Bauer D."/>
            <person name="Andreopoulos W."/>
            <person name="Pangilinan J."/>
            <person name="LaButti K."/>
            <person name="Riley R."/>
            <person name="Lipzen A."/>
            <person name="Clum A."/>
            <person name="Drula E."/>
            <person name="Henrissat B."/>
            <person name="Kohler A."/>
            <person name="Grigoriev I.V."/>
            <person name="Martin F.M."/>
            <person name="Hacquard S."/>
        </authorList>
    </citation>
    <scope>NUCLEOTIDE SEQUENCE [LARGE SCALE GENOMIC DNA]</scope>
    <source>
        <strain evidence="7 8">MPI-SDFR-AT-0080</strain>
    </source>
</reference>
<keyword evidence="4 6" id="KW-0496">Mitochondrion</keyword>
<evidence type="ECO:0000256" key="3">
    <source>
        <dbReference type="ARBA" id="ARBA00022980"/>
    </source>
</evidence>
<dbReference type="EMBL" id="JAGTJR010000022">
    <property type="protein sequence ID" value="KAH7043799.1"/>
    <property type="molecule type" value="Genomic_DNA"/>
</dbReference>
<dbReference type="PANTHER" id="PTHR37799:SF1">
    <property type="entry name" value="SMALL RIBOSOMAL SUBUNIT PROTEIN MS23"/>
    <property type="match status" value="1"/>
</dbReference>
<comment type="subcellular location">
    <subcellularLocation>
        <location evidence="1 6">Mitochondrion</location>
    </subcellularLocation>
</comment>
<keyword evidence="5 6" id="KW-0687">Ribonucleoprotein</keyword>
<comment type="similarity">
    <text evidence="2">Belongs to the mitochondrion-specific ribosomal protein mS23 family.</text>
</comment>
<dbReference type="Proteomes" id="UP000774617">
    <property type="component" value="Unassembled WGS sequence"/>
</dbReference>
<evidence type="ECO:0000256" key="4">
    <source>
        <dbReference type="ARBA" id="ARBA00023128"/>
    </source>
</evidence>
<proteinExistence type="inferred from homology"/>
<dbReference type="GO" id="GO:0005840">
    <property type="term" value="C:ribosome"/>
    <property type="evidence" value="ECO:0007669"/>
    <property type="project" value="UniProtKB-KW"/>
</dbReference>
<comment type="subunit">
    <text evidence="6">Component of the mitochondrial small ribosomal subunit.</text>
</comment>
<gene>
    <name evidence="7" type="ORF">B0J12DRAFT_720404</name>
</gene>
<sequence length="260" mass="29831">MGRYNFAAARVHRAATQLLETKRMKVPPPWYDVVADVPPSQQLVRPLQRTYSRRDARKNIKKPSRMFQPERLTYEEDKLRLEFFKDHPWELARPRVILENDGADSKRWDWSKIVQPGKKLDGESVVQRQRWLMQHEEKDKASAYDQARKEFYEYRHRAEIEQRIAKEEARAVGAYFGKGPLEVGMELESQAFNEWKAWAINEIELQRQAQAAMYSGIENSTAALDNADPATVALAAEDLAEAIPATGAGQEARGGALLHP</sequence>
<dbReference type="InterPro" id="IPR016939">
    <property type="entry name" value="Ribosomal_mS23_fun"/>
</dbReference>
<dbReference type="CDD" id="cd23701">
    <property type="entry name" value="At1g26750"/>
    <property type="match status" value="1"/>
</dbReference>
<dbReference type="InterPro" id="IPR059242">
    <property type="entry name" value="mS23_dom"/>
</dbReference>
<evidence type="ECO:0000256" key="2">
    <source>
        <dbReference type="ARBA" id="ARBA00009864"/>
    </source>
</evidence>
<evidence type="ECO:0000313" key="7">
    <source>
        <dbReference type="EMBL" id="KAH7043799.1"/>
    </source>
</evidence>
<organism evidence="7 8">
    <name type="scientific">Macrophomina phaseolina</name>
    <dbReference type="NCBI Taxonomy" id="35725"/>
    <lineage>
        <taxon>Eukaryota</taxon>
        <taxon>Fungi</taxon>
        <taxon>Dikarya</taxon>
        <taxon>Ascomycota</taxon>
        <taxon>Pezizomycotina</taxon>
        <taxon>Dothideomycetes</taxon>
        <taxon>Dothideomycetes incertae sedis</taxon>
        <taxon>Botryosphaeriales</taxon>
        <taxon>Botryosphaeriaceae</taxon>
        <taxon>Macrophomina</taxon>
    </lineage>
</organism>
<evidence type="ECO:0000256" key="6">
    <source>
        <dbReference type="PIRNR" id="PIRNR029764"/>
    </source>
</evidence>
<dbReference type="Pfam" id="PF13741">
    <property type="entry name" value="MRP-S25"/>
    <property type="match status" value="2"/>
</dbReference>
<dbReference type="PANTHER" id="PTHR37799">
    <property type="entry name" value="37S RIBOSOMAL PROTEIN S25, MITOCHONDRIAL"/>
    <property type="match status" value="1"/>
</dbReference>
<accession>A0ABQ8G6C1</accession>
<protein>
    <recommendedName>
        <fullName evidence="6">37S ribosomal protein S25, mitochondrial</fullName>
    </recommendedName>
</protein>
<keyword evidence="8" id="KW-1185">Reference proteome</keyword>
<evidence type="ECO:0000256" key="5">
    <source>
        <dbReference type="ARBA" id="ARBA00023274"/>
    </source>
</evidence>
<name>A0ABQ8G6C1_9PEZI</name>
<evidence type="ECO:0000313" key="8">
    <source>
        <dbReference type="Proteomes" id="UP000774617"/>
    </source>
</evidence>
<keyword evidence="3 6" id="KW-0689">Ribosomal protein</keyword>
<comment type="caution">
    <text evidence="7">The sequence shown here is derived from an EMBL/GenBank/DDBJ whole genome shotgun (WGS) entry which is preliminary data.</text>
</comment>
<dbReference type="PIRSF" id="PIRSF029764">
    <property type="entry name" value="RSM25"/>
    <property type="match status" value="1"/>
</dbReference>